<dbReference type="Proteomes" id="UP000730862">
    <property type="component" value="Unassembled WGS sequence"/>
</dbReference>
<dbReference type="GeneID" id="60839922"/>
<reference evidence="4" key="2">
    <citation type="submission" date="2017-04" db="EMBL/GenBank/DDBJ databases">
        <title>Finegoldia magna isolated from orthopedic joint implant-associated infections.</title>
        <authorList>
            <person name="Bjorklund S."/>
            <person name="Bruggemann H."/>
            <person name="Jensen A."/>
            <person name="Hellmark B."/>
            <person name="Soderquist B."/>
        </authorList>
    </citation>
    <scope>NUCLEOTIDE SEQUENCE [LARGE SCALE GENOMIC DNA]</scope>
    <source>
        <strain evidence="4">12T273</strain>
    </source>
</reference>
<dbReference type="Proteomes" id="UP000215546">
    <property type="component" value="Unassembled WGS sequence"/>
</dbReference>
<dbReference type="PANTHER" id="PTHR40026">
    <property type="entry name" value="PROTEIN VEG"/>
    <property type="match status" value="1"/>
</dbReference>
<dbReference type="Pfam" id="PF06257">
    <property type="entry name" value="VEG"/>
    <property type="match status" value="1"/>
</dbReference>
<reference evidence="2" key="1">
    <citation type="journal article" date="2017" name="J. Clin. Microbiol.">
        <title>Finegoldia magna Isolated from Orthopedic Joint Implant-Associated Infections.</title>
        <authorList>
            <person name="Soderquist B."/>
            <person name="Bjorklund S."/>
            <person name="Hellmark B."/>
            <person name="Jensen A."/>
            <person name="Bruggemann H."/>
        </authorList>
    </citation>
    <scope>NUCLEOTIDE SEQUENCE</scope>
    <source>
        <strain evidence="2">12T273</strain>
    </source>
</reference>
<proteinExistence type="predicted"/>
<evidence type="ECO:0000313" key="4">
    <source>
        <dbReference type="Proteomes" id="UP000215546"/>
    </source>
</evidence>
<dbReference type="Gene3D" id="2.30.30.100">
    <property type="match status" value="1"/>
</dbReference>
<evidence type="ECO:0000313" key="5">
    <source>
        <dbReference type="Proteomes" id="UP000235723"/>
    </source>
</evidence>
<dbReference type="EMBL" id="NDYE01000010">
    <property type="protein sequence ID" value="OXZ32782.1"/>
    <property type="molecule type" value="Genomic_DNA"/>
</dbReference>
<evidence type="ECO:0000313" key="3">
    <source>
        <dbReference type="EMBL" id="PMC59505.1"/>
    </source>
</evidence>
<name>A0A233VK86_FINMA</name>
<dbReference type="InterPro" id="IPR009366">
    <property type="entry name" value="Protein_Veg"/>
</dbReference>
<comment type="caution">
    <text evidence="2">The sequence shown here is derived from an EMBL/GenBank/DDBJ whole genome shotgun (WGS) entry which is preliminary data.</text>
</comment>
<gene>
    <name evidence="2" type="ORF">B9N55_04435</name>
    <name evidence="3" type="ORF">CJ208_07960</name>
    <name evidence="1" type="ORF">KIA07_06865</name>
</gene>
<reference evidence="1" key="4">
    <citation type="submission" date="2021-02" db="EMBL/GenBank/DDBJ databases">
        <title>Infant gut strain persistence is associated with maternal origin, phylogeny, and functional potential including surface adhesion and iron acquisition.</title>
        <authorList>
            <person name="Lou Y.C."/>
        </authorList>
    </citation>
    <scope>NUCLEOTIDE SEQUENCE</scope>
    <source>
        <strain evidence="1">L3_058_000G1_dasL3_058_000G1_concoct_72</strain>
    </source>
</reference>
<dbReference type="EMBL" id="JAHAIK010000019">
    <property type="protein sequence ID" value="MBS5965365.1"/>
    <property type="molecule type" value="Genomic_DNA"/>
</dbReference>
<reference evidence="3 5" key="3">
    <citation type="submission" date="2017-09" db="EMBL/GenBank/DDBJ databases">
        <title>Bacterial strain isolated from the female urinary microbiota.</title>
        <authorList>
            <person name="Thomas-White K."/>
            <person name="Kumar N."/>
            <person name="Forster S."/>
            <person name="Putonti C."/>
            <person name="Lawley T."/>
            <person name="Wolfe A.J."/>
        </authorList>
    </citation>
    <scope>NUCLEOTIDE SEQUENCE [LARGE SCALE GENOMIC DNA]</scope>
    <source>
        <strain evidence="3 5">UMB0115</strain>
    </source>
</reference>
<dbReference type="PANTHER" id="PTHR40026:SF1">
    <property type="entry name" value="PROTEIN VEG"/>
    <property type="match status" value="1"/>
</dbReference>
<dbReference type="RefSeq" id="WP_002835303.1">
    <property type="nucleotide sequence ID" value="NZ_AP031486.1"/>
</dbReference>
<evidence type="ECO:0000313" key="1">
    <source>
        <dbReference type="EMBL" id="MBS5965365.1"/>
    </source>
</evidence>
<evidence type="ECO:0000313" key="2">
    <source>
        <dbReference type="EMBL" id="OXZ32782.1"/>
    </source>
</evidence>
<dbReference type="EMBL" id="PNHD01000013">
    <property type="protein sequence ID" value="PMC59505.1"/>
    <property type="molecule type" value="Genomic_DNA"/>
</dbReference>
<protein>
    <submittedName>
        <fullName evidence="1">Veg family protein</fullName>
    </submittedName>
</protein>
<dbReference type="GO" id="GO:0006355">
    <property type="term" value="P:regulation of DNA-templated transcription"/>
    <property type="evidence" value="ECO:0007669"/>
    <property type="project" value="InterPro"/>
</dbReference>
<dbReference type="Proteomes" id="UP000235723">
    <property type="component" value="Unassembled WGS sequence"/>
</dbReference>
<organism evidence="2 4">
    <name type="scientific">Finegoldia magna</name>
    <name type="common">Peptostreptococcus magnus</name>
    <dbReference type="NCBI Taxonomy" id="1260"/>
    <lineage>
        <taxon>Bacteria</taxon>
        <taxon>Bacillati</taxon>
        <taxon>Bacillota</taxon>
        <taxon>Tissierellia</taxon>
        <taxon>Tissierellales</taxon>
        <taxon>Peptoniphilaceae</taxon>
        <taxon>Finegoldia</taxon>
    </lineage>
</organism>
<accession>A0A233VK86</accession>
<dbReference type="AlphaFoldDB" id="A0A233VK86"/>
<sequence>MKEINDLNMIRSQVRSNIGKDVIVEADKGRNKIVTNKGTISQVFPSLFTIKITNEYDSERTISYTYSDILTSTVKLELC</sequence>